<name>C6RGB0_9BACT</name>
<comment type="caution">
    <text evidence="1">The sequence shown here is derived from an EMBL/GenBank/DDBJ whole genome shotgun (WGS) entry which is preliminary data.</text>
</comment>
<evidence type="ECO:0000313" key="2">
    <source>
        <dbReference type="Proteomes" id="UP000003107"/>
    </source>
</evidence>
<accession>C6RGB0</accession>
<sequence>MPSNLAEFKPPHAKYKAGLIAKFSLKSSLFFDLIYIHLP</sequence>
<evidence type="ECO:0000313" key="1">
    <source>
        <dbReference type="EMBL" id="EET79460.1"/>
    </source>
</evidence>
<gene>
    <name evidence="1" type="ORF">CAMSH0001_0562</name>
</gene>
<organism evidence="1 2">
    <name type="scientific">Campylobacter showae RM3277</name>
    <dbReference type="NCBI Taxonomy" id="553219"/>
    <lineage>
        <taxon>Bacteria</taxon>
        <taxon>Pseudomonadati</taxon>
        <taxon>Campylobacterota</taxon>
        <taxon>Epsilonproteobacteria</taxon>
        <taxon>Campylobacterales</taxon>
        <taxon>Campylobacteraceae</taxon>
        <taxon>Campylobacter</taxon>
    </lineage>
</organism>
<reference evidence="1 2" key="1">
    <citation type="submission" date="2009-07" db="EMBL/GenBank/DDBJ databases">
        <authorList>
            <person name="Madupu R."/>
            <person name="Sebastian Y."/>
            <person name="Durkin A.S."/>
            <person name="Torralba M."/>
            <person name="Methe B."/>
            <person name="Sutton G.G."/>
            <person name="Strausberg R.L."/>
            <person name="Nelson K.E."/>
        </authorList>
    </citation>
    <scope>NUCLEOTIDE SEQUENCE [LARGE SCALE GENOMIC DNA]</scope>
    <source>
        <strain evidence="1 2">RM3277</strain>
    </source>
</reference>
<dbReference type="EMBL" id="ACVQ01000019">
    <property type="protein sequence ID" value="EET79460.1"/>
    <property type="molecule type" value="Genomic_DNA"/>
</dbReference>
<protein>
    <submittedName>
        <fullName evidence="1">Uncharacterized protein</fullName>
    </submittedName>
</protein>
<proteinExistence type="predicted"/>
<dbReference type="Proteomes" id="UP000003107">
    <property type="component" value="Unassembled WGS sequence"/>
</dbReference>
<dbReference type="AlphaFoldDB" id="C6RGB0"/>
<keyword evidence="2" id="KW-1185">Reference proteome</keyword>